<dbReference type="GO" id="GO:0043531">
    <property type="term" value="F:ADP binding"/>
    <property type="evidence" value="ECO:0007669"/>
    <property type="project" value="InterPro"/>
</dbReference>
<dbReference type="AlphaFoldDB" id="A0A3E0HQJ5"/>
<dbReference type="OrthoDB" id="5521887at2"/>
<accession>A0A3E0HQJ5</accession>
<dbReference type="InterPro" id="IPR036388">
    <property type="entry name" value="WH-like_DNA-bd_sf"/>
</dbReference>
<dbReference type="Gene3D" id="1.25.40.10">
    <property type="entry name" value="Tetratricopeptide repeat domain"/>
    <property type="match status" value="2"/>
</dbReference>
<feature type="DNA-binding region" description="OmpR/PhoB-type" evidence="5">
    <location>
        <begin position="1"/>
        <end position="93"/>
    </location>
</feature>
<evidence type="ECO:0000256" key="4">
    <source>
        <dbReference type="ARBA" id="ARBA00023163"/>
    </source>
</evidence>
<evidence type="ECO:0000256" key="3">
    <source>
        <dbReference type="ARBA" id="ARBA00023125"/>
    </source>
</evidence>
<evidence type="ECO:0000313" key="7">
    <source>
        <dbReference type="EMBL" id="REH48707.1"/>
    </source>
</evidence>
<name>A0A3E0HQJ5_9PSEU</name>
<evidence type="ECO:0000256" key="2">
    <source>
        <dbReference type="ARBA" id="ARBA00023015"/>
    </source>
</evidence>
<dbReference type="GO" id="GO:0006355">
    <property type="term" value="P:regulation of DNA-templated transcription"/>
    <property type="evidence" value="ECO:0007669"/>
    <property type="project" value="InterPro"/>
</dbReference>
<feature type="domain" description="OmpR/PhoB-type" evidence="6">
    <location>
        <begin position="1"/>
        <end position="93"/>
    </location>
</feature>
<dbReference type="PANTHER" id="PTHR35807">
    <property type="entry name" value="TRANSCRIPTIONAL REGULATOR REDD-RELATED"/>
    <property type="match status" value="1"/>
</dbReference>
<protein>
    <submittedName>
        <fullName evidence="7">DNA-binding SARP family transcriptional activator</fullName>
    </submittedName>
</protein>
<gene>
    <name evidence="7" type="ORF">BCF44_105567</name>
</gene>
<keyword evidence="2" id="KW-0805">Transcription regulation</keyword>
<dbReference type="Pfam" id="PF00486">
    <property type="entry name" value="Trans_reg_C"/>
    <property type="match status" value="1"/>
</dbReference>
<evidence type="ECO:0000313" key="8">
    <source>
        <dbReference type="Proteomes" id="UP000256269"/>
    </source>
</evidence>
<dbReference type="InterPro" id="IPR011990">
    <property type="entry name" value="TPR-like_helical_dom_sf"/>
</dbReference>
<dbReference type="InterPro" id="IPR016032">
    <property type="entry name" value="Sig_transdc_resp-reg_C-effctor"/>
</dbReference>
<proteinExistence type="inferred from homology"/>
<dbReference type="Gene3D" id="1.10.10.10">
    <property type="entry name" value="Winged helix-like DNA-binding domain superfamily/Winged helix DNA-binding domain"/>
    <property type="match status" value="1"/>
</dbReference>
<keyword evidence="8" id="KW-1185">Reference proteome</keyword>
<evidence type="ECO:0000256" key="1">
    <source>
        <dbReference type="ARBA" id="ARBA00005820"/>
    </source>
</evidence>
<comment type="similarity">
    <text evidence="1">Belongs to the AfsR/DnrI/RedD regulatory family.</text>
</comment>
<dbReference type="SMART" id="SM00028">
    <property type="entry name" value="TPR"/>
    <property type="match status" value="5"/>
</dbReference>
<dbReference type="InterPro" id="IPR005158">
    <property type="entry name" value="BTAD"/>
</dbReference>
<dbReference type="Pfam" id="PF13424">
    <property type="entry name" value="TPR_12"/>
    <property type="match status" value="1"/>
</dbReference>
<dbReference type="InterPro" id="IPR001867">
    <property type="entry name" value="OmpR/PhoB-type_DNA-bd"/>
</dbReference>
<evidence type="ECO:0000259" key="6">
    <source>
        <dbReference type="PROSITE" id="PS51755"/>
    </source>
</evidence>
<dbReference type="PANTHER" id="PTHR35807:SF1">
    <property type="entry name" value="TRANSCRIPTIONAL REGULATOR REDD"/>
    <property type="match status" value="1"/>
</dbReference>
<dbReference type="GO" id="GO:0003677">
    <property type="term" value="F:DNA binding"/>
    <property type="evidence" value="ECO:0007669"/>
    <property type="project" value="UniProtKB-UniRule"/>
</dbReference>
<dbReference type="CDD" id="cd15831">
    <property type="entry name" value="BTAD"/>
    <property type="match status" value="1"/>
</dbReference>
<dbReference type="GO" id="GO:0000160">
    <property type="term" value="P:phosphorelay signal transduction system"/>
    <property type="evidence" value="ECO:0007669"/>
    <property type="project" value="InterPro"/>
</dbReference>
<sequence>MAASPQYQLLGPLCVQVDGHEVTVTAAKLRILLATLLLRANTVVSHDELIERLWEGNPPAGARDTVRAYVMRLRNLLGRDTIVTAPSGYVIQVEPRQLDLLHVRELLADPDRVHEAWALWRGPALTNVPSDSLRRDEGPALEELRLHVLSRRVDLDLAEGRHVEVTAELVGAVAEHPLHERLAGQLMLALCRGGRAAEALERYDVLRRRLADDLGADPGAEIQRLHQQILTNDQALTPPYEPTATRVPRQLPAMPRRFTGRTRELAALDGGGAVVISAIGGVGGVGKTWLAVHWAHHNAHRFPDGQLYVNLRGFDPAGPPMDPAVALRSFLVALGVDAGAIPRELDAQSGLFRSMVADKRLLVVLDNARDSDQVVPLLPGGTSCTTVITSRNRLATLVVGHGATLLSLDGLAPDEARQLLVAWLGAERIDAEPAAVAELVDCCGGLPLALGIVAARALAEPATPLAETARQLRASTPLDALDGGELGVNLRAVFECSYRALSPSAAEVFRLLGAAPGPDISLAAARNLTGRDTAELDELERAHLVQRSGDRYRMHDLVRRYAAEQAAGADTSTAVHRLVDFYMQTLRGCMALLDLDPPQAEYTDPVDGCHPLPIADAKSALTWFATEQHNMRAAQEMSAAVGWHEHVWLMAWCRKDVHYRLGLLQEERASWQLALTAAEHLARKPLVTTAHRLLGLATIHAEADGTASALDHLRQALDLAEQTGDLAEQSRVHQGLSMMYDHERDHDAALRHAVRHHEIFTKLGDTFRGSRALNAVGWCRALTGDLEGARADCLTALDLQRKGDDRDGMAATLDSLGFIAHRLGDSHQALDYFGQALTIFDDLGNRYQGADVLLHIGDVHRDLGDPAESRRFWQEALTLYRAQHRTANVEQVEQRLRELADVDRR</sequence>
<dbReference type="InterPro" id="IPR019734">
    <property type="entry name" value="TPR_rpt"/>
</dbReference>
<dbReference type="SMART" id="SM00862">
    <property type="entry name" value="Trans_reg_C"/>
    <property type="match status" value="1"/>
</dbReference>
<dbReference type="Proteomes" id="UP000256269">
    <property type="component" value="Unassembled WGS sequence"/>
</dbReference>
<dbReference type="PROSITE" id="PS51755">
    <property type="entry name" value="OMPR_PHOB"/>
    <property type="match status" value="1"/>
</dbReference>
<dbReference type="SUPFAM" id="SSF46894">
    <property type="entry name" value="C-terminal effector domain of the bipartite response regulators"/>
    <property type="match status" value="1"/>
</dbReference>
<dbReference type="InterPro" id="IPR027417">
    <property type="entry name" value="P-loop_NTPase"/>
</dbReference>
<organism evidence="7 8">
    <name type="scientific">Kutzneria buriramensis</name>
    <dbReference type="NCBI Taxonomy" id="1045776"/>
    <lineage>
        <taxon>Bacteria</taxon>
        <taxon>Bacillati</taxon>
        <taxon>Actinomycetota</taxon>
        <taxon>Actinomycetes</taxon>
        <taxon>Pseudonocardiales</taxon>
        <taxon>Pseudonocardiaceae</taxon>
        <taxon>Kutzneria</taxon>
    </lineage>
</organism>
<keyword evidence="3 5" id="KW-0238">DNA-binding</keyword>
<dbReference type="Gene3D" id="3.40.50.300">
    <property type="entry name" value="P-loop containing nucleotide triphosphate hydrolases"/>
    <property type="match status" value="1"/>
</dbReference>
<keyword evidence="4" id="KW-0804">Transcription</keyword>
<dbReference type="PRINTS" id="PR00364">
    <property type="entry name" value="DISEASERSIST"/>
</dbReference>
<dbReference type="InterPro" id="IPR051677">
    <property type="entry name" value="AfsR-DnrI-RedD_regulator"/>
</dbReference>
<dbReference type="RefSeq" id="WP_116175433.1">
    <property type="nucleotide sequence ID" value="NZ_CP144375.1"/>
</dbReference>
<dbReference type="SUPFAM" id="SSF52540">
    <property type="entry name" value="P-loop containing nucleoside triphosphate hydrolases"/>
    <property type="match status" value="1"/>
</dbReference>
<reference evidence="7 8" key="1">
    <citation type="submission" date="2018-08" db="EMBL/GenBank/DDBJ databases">
        <title>Genomic Encyclopedia of Archaeal and Bacterial Type Strains, Phase II (KMG-II): from individual species to whole genera.</title>
        <authorList>
            <person name="Goeker M."/>
        </authorList>
    </citation>
    <scope>NUCLEOTIDE SEQUENCE [LARGE SCALE GENOMIC DNA]</scope>
    <source>
        <strain evidence="7 8">DSM 45791</strain>
    </source>
</reference>
<dbReference type="SUPFAM" id="SSF48452">
    <property type="entry name" value="TPR-like"/>
    <property type="match status" value="3"/>
</dbReference>
<comment type="caution">
    <text evidence="7">The sequence shown here is derived from an EMBL/GenBank/DDBJ whole genome shotgun (WGS) entry which is preliminary data.</text>
</comment>
<evidence type="ECO:0000256" key="5">
    <source>
        <dbReference type="PROSITE-ProRule" id="PRU01091"/>
    </source>
</evidence>
<dbReference type="EMBL" id="QUNO01000005">
    <property type="protein sequence ID" value="REH48707.1"/>
    <property type="molecule type" value="Genomic_DNA"/>
</dbReference>
<dbReference type="Pfam" id="PF03704">
    <property type="entry name" value="BTAD"/>
    <property type="match status" value="1"/>
</dbReference>
<dbReference type="SMART" id="SM01043">
    <property type="entry name" value="BTAD"/>
    <property type="match status" value="1"/>
</dbReference>